<evidence type="ECO:0000313" key="5">
    <source>
        <dbReference type="EMBL" id="CAB4210732.1"/>
    </source>
</evidence>
<organism evidence="5">
    <name type="scientific">uncultured Caudovirales phage</name>
    <dbReference type="NCBI Taxonomy" id="2100421"/>
    <lineage>
        <taxon>Viruses</taxon>
        <taxon>Duplodnaviria</taxon>
        <taxon>Heunggongvirae</taxon>
        <taxon>Uroviricota</taxon>
        <taxon>Caudoviricetes</taxon>
        <taxon>Peduoviridae</taxon>
        <taxon>Maltschvirus</taxon>
        <taxon>Maltschvirus maltsch</taxon>
    </lineage>
</organism>
<dbReference type="InterPro" id="IPR007921">
    <property type="entry name" value="CHAP_dom"/>
</dbReference>
<dbReference type="InterPro" id="IPR038765">
    <property type="entry name" value="Papain-like_cys_pep_sf"/>
</dbReference>
<dbReference type="InterPro" id="IPR013423">
    <property type="entry name" value="CHP02594"/>
</dbReference>
<dbReference type="EMBL" id="LR797267">
    <property type="protein sequence ID" value="CAB4197238.1"/>
    <property type="molecule type" value="Genomic_DNA"/>
</dbReference>
<dbReference type="GO" id="GO:0001897">
    <property type="term" value="P:symbiont-mediated cytolysis of host cell"/>
    <property type="evidence" value="ECO:0007669"/>
    <property type="project" value="UniProtKB-ARBA"/>
</dbReference>
<evidence type="ECO:0000256" key="1">
    <source>
        <dbReference type="ARBA" id="ARBA00022529"/>
    </source>
</evidence>
<evidence type="ECO:0000259" key="2">
    <source>
        <dbReference type="Pfam" id="PF05257"/>
    </source>
</evidence>
<evidence type="ECO:0000313" key="3">
    <source>
        <dbReference type="EMBL" id="CAB4169985.1"/>
    </source>
</evidence>
<reference evidence="5" key="1">
    <citation type="submission" date="2020-05" db="EMBL/GenBank/DDBJ databases">
        <authorList>
            <person name="Chiriac C."/>
            <person name="Salcher M."/>
            <person name="Ghai R."/>
            <person name="Kavagutti S V."/>
        </authorList>
    </citation>
    <scope>NUCLEOTIDE SEQUENCE</scope>
</reference>
<keyword evidence="1" id="KW-0929">Antimicrobial</keyword>
<name>A0A6J5SBA0_9CAUD</name>
<proteinExistence type="predicted"/>
<feature type="domain" description="Peptidase C51" evidence="2">
    <location>
        <begin position="41"/>
        <end position="117"/>
    </location>
</feature>
<sequence length="149" mass="16216">MNTPAWLKIALGEAGVKEVAGDKANPRILLYHSITTLRATSDEVAWCSAFVCWCLERGGVRSSRSSAARSFLNWGQALLEPVPGCIVVISRGPDQTKGHVGFWLAETEDHVLIYGGNQGNGVNVSLFEKFRVLGYRMPVEMKGTPNGSH</sequence>
<protein>
    <submittedName>
        <fullName evidence="5">TIGR02594, TIGR02594 family protein</fullName>
    </submittedName>
</protein>
<evidence type="ECO:0000313" key="4">
    <source>
        <dbReference type="EMBL" id="CAB4197238.1"/>
    </source>
</evidence>
<dbReference type="NCBIfam" id="TIGR02594">
    <property type="entry name" value="TIGR02594 family protein"/>
    <property type="match status" value="1"/>
</dbReference>
<dbReference type="Pfam" id="PF05257">
    <property type="entry name" value="CHAP"/>
    <property type="match status" value="1"/>
</dbReference>
<dbReference type="EMBL" id="LR796854">
    <property type="protein sequence ID" value="CAB4169985.1"/>
    <property type="molecule type" value="Genomic_DNA"/>
</dbReference>
<dbReference type="SUPFAM" id="SSF54001">
    <property type="entry name" value="Cysteine proteinases"/>
    <property type="match status" value="1"/>
</dbReference>
<dbReference type="EMBL" id="LR797363">
    <property type="protein sequence ID" value="CAB4210732.1"/>
    <property type="molecule type" value="Genomic_DNA"/>
</dbReference>
<accession>A0A6J5SBA0</accession>
<gene>
    <name evidence="4" type="ORF">UFOVP1318_4</name>
    <name evidence="5" type="ORF">UFOVP1430_40</name>
    <name evidence="3" type="ORF">UFOVP903_42</name>
</gene>